<dbReference type="SUPFAM" id="SSF51905">
    <property type="entry name" value="FAD/NAD(P)-binding domain"/>
    <property type="match status" value="1"/>
</dbReference>
<organism evidence="3 4">
    <name type="scientific">Purpureocillium lavendulum</name>
    <dbReference type="NCBI Taxonomy" id="1247861"/>
    <lineage>
        <taxon>Eukaryota</taxon>
        <taxon>Fungi</taxon>
        <taxon>Dikarya</taxon>
        <taxon>Ascomycota</taxon>
        <taxon>Pezizomycotina</taxon>
        <taxon>Sordariomycetes</taxon>
        <taxon>Hypocreomycetidae</taxon>
        <taxon>Hypocreales</taxon>
        <taxon>Ophiocordycipitaceae</taxon>
        <taxon>Purpureocillium</taxon>
    </lineage>
</organism>
<dbReference type="GO" id="GO:0005737">
    <property type="term" value="C:cytoplasm"/>
    <property type="evidence" value="ECO:0007669"/>
    <property type="project" value="TreeGrafter"/>
</dbReference>
<feature type="region of interest" description="Disordered" evidence="1">
    <location>
        <begin position="20"/>
        <end position="47"/>
    </location>
</feature>
<name>A0AB34FT34_9HYPO</name>
<gene>
    <name evidence="3" type="ORF">O9K51_05072</name>
</gene>
<evidence type="ECO:0000313" key="4">
    <source>
        <dbReference type="Proteomes" id="UP001163105"/>
    </source>
</evidence>
<dbReference type="AlphaFoldDB" id="A0AB34FT34"/>
<dbReference type="InterPro" id="IPR036188">
    <property type="entry name" value="FAD/NAD-bd_sf"/>
</dbReference>
<dbReference type="Gene3D" id="3.50.50.60">
    <property type="entry name" value="FAD/NAD(P)-binding domain"/>
    <property type="match status" value="1"/>
</dbReference>
<accession>A0AB34FT34</accession>
<dbReference type="InterPro" id="IPR006076">
    <property type="entry name" value="FAD-dep_OxRdtase"/>
</dbReference>
<dbReference type="Gene3D" id="3.30.9.10">
    <property type="entry name" value="D-Amino Acid Oxidase, subunit A, domain 2"/>
    <property type="match status" value="1"/>
</dbReference>
<dbReference type="EMBL" id="JAQHRD010000004">
    <property type="protein sequence ID" value="KAJ6441521.1"/>
    <property type="molecule type" value="Genomic_DNA"/>
</dbReference>
<proteinExistence type="predicted"/>
<evidence type="ECO:0000256" key="1">
    <source>
        <dbReference type="SAM" id="MobiDB-lite"/>
    </source>
</evidence>
<dbReference type="PANTHER" id="PTHR13847:SF213">
    <property type="entry name" value="DEPENDENT OXIDOREDUCTASE, PUTATIVE-RELATED"/>
    <property type="match status" value="1"/>
</dbReference>
<comment type="caution">
    <text evidence="3">The sequence shown here is derived from an EMBL/GenBank/DDBJ whole genome shotgun (WGS) entry which is preliminary data.</text>
</comment>
<dbReference type="PANTHER" id="PTHR13847">
    <property type="entry name" value="SARCOSINE DEHYDROGENASE-RELATED"/>
    <property type="match status" value="1"/>
</dbReference>
<feature type="domain" description="FAD dependent oxidoreductase" evidence="2">
    <location>
        <begin position="57"/>
        <end position="454"/>
    </location>
</feature>
<reference evidence="3" key="1">
    <citation type="submission" date="2023-01" db="EMBL/GenBank/DDBJ databases">
        <title>The growth and conidiation of Purpureocillium lavendulum are regulated by nitrogen source and histone H3K14 acetylation.</title>
        <authorList>
            <person name="Tang P."/>
            <person name="Han J."/>
            <person name="Zhang C."/>
            <person name="Tang P."/>
            <person name="Qi F."/>
            <person name="Zhang K."/>
            <person name="Liang L."/>
        </authorList>
    </citation>
    <scope>NUCLEOTIDE SEQUENCE</scope>
    <source>
        <strain evidence="3">YMF1.00683</strain>
    </source>
</reference>
<dbReference type="Proteomes" id="UP001163105">
    <property type="component" value="Unassembled WGS sequence"/>
</dbReference>
<protein>
    <submittedName>
        <fullName evidence="3">FAD dependent oxidoreductase superfamily protein</fullName>
    </submittedName>
</protein>
<evidence type="ECO:0000313" key="3">
    <source>
        <dbReference type="EMBL" id="KAJ6441521.1"/>
    </source>
</evidence>
<dbReference type="Pfam" id="PF01266">
    <property type="entry name" value="DAO"/>
    <property type="match status" value="1"/>
</dbReference>
<sequence length="713" mass="74555">MHDPAMSSALTPSEAIKSRVALPPGLPRPNPTSAVWQNPPHPTVADAQSATLPSKVDIAVIGSGITGCAAAQALLSASPTLRVTVLEARQAVSGATGRNGGHLLSDSSSLIPKLVPAIGVEAATEVARFSDANIARIKEVVAGLGQAERDAVELREVIGSAAFGDEETLAAAQEGLKVLEQVHPGSSLHHRIIPAEEATKKYKYNKHVAGAVEQQGAAALWPYRLITAVLRQLLDNYPDRFTLETNTPVHSIEHGNTEGSGYQYSLTTPRGIIRAGKVIHCTNGFAGHLVPKLPGRLFPLRGTMSTQQPAPSFPNLGQEVSWSYFCKPNMDTETGVFSAGLYYAQQNARTGAIFIGGEAQKMEDLLSSDDSVIAQEARASLCSVMSRIYDADVSPVGEQKVWSGILGFTSDGLPLVGRLSEGLTGRSGDGEWIAAGFNGHGMDKCWLTGEAVATMAMEGAPPEGFPRAFMELLKEALDVVHGVADVNLEDPVALAPVLAHAVHRVDAPLGNVQGDLVARDPLVGERADDVARDGGAKLPPLGAHLVAGDAVELLARHVGPLAEAVPHAAPERLEGVAQALLGRVVAEDKGAAKVGLPGLEDGAQVDDEDVVGLHDAVGRVLLKGTQRVGPAAHDALVPVRAHAVPPLAELVDGVAELLLRHARPDEVALDLGEERRRLGLRVEERRGVGGGAVVVRPDLGRGGGLSATVAIVV</sequence>
<evidence type="ECO:0000259" key="2">
    <source>
        <dbReference type="Pfam" id="PF01266"/>
    </source>
</evidence>
<keyword evidence="4" id="KW-1185">Reference proteome</keyword>